<dbReference type="InterPro" id="IPR019988">
    <property type="entry name" value="GTP-bd_ribosome_bgen_YqeH"/>
</dbReference>
<dbReference type="EMBL" id="JBDXSU010000004">
    <property type="protein sequence ID" value="MFB5189995.1"/>
    <property type="molecule type" value="Genomic_DNA"/>
</dbReference>
<sequence>MSQEQLDAVCVGCGSPLQSEDEQAPGFVPNSAVGKANVLCRRCFRIRNYGEFLPVQVSERDYQEQVAQIFDNPGLVLYVIDVFDLSGSLVPNLARFVMNSEVVVVVNKVDLLPKGIHYEALSDWILEQVRATRVEAQEVLFVSAATTEGMTRLFHRVNGVTDKPIYVVGMANTGKSTLLNAIAKRFEVQNDPYTVSRRPGTTLALSKFQVEGPTGSITFVDTPGLVHGTRVIDRLCADCLKRAVPDARIRPRVYQLNPEQTLFLGGFARLDFEAGVRQPIVLYISNQLPVHRSKLERADNIWEQHRDDILEVPCGACRSSFDDLKALPIQSTRTRERVPNGTIPVSGRGRDIVIPGLGWITLSGAAFRGRLWLPNWLEPVLRPRLVGDLTRSREGFSS</sequence>
<organism evidence="3 4">
    <name type="scientific">Alicyclobacillus fastidiosus</name>
    <dbReference type="NCBI Taxonomy" id="392011"/>
    <lineage>
        <taxon>Bacteria</taxon>
        <taxon>Bacillati</taxon>
        <taxon>Bacillota</taxon>
        <taxon>Bacilli</taxon>
        <taxon>Bacillales</taxon>
        <taxon>Alicyclobacillaceae</taxon>
        <taxon>Alicyclobacillus</taxon>
    </lineage>
</organism>
<dbReference type="PRINTS" id="PR00326">
    <property type="entry name" value="GTP1OBG"/>
</dbReference>
<dbReference type="Gene3D" id="3.40.50.300">
    <property type="entry name" value="P-loop containing nucleotide triphosphate hydrolases"/>
    <property type="match status" value="1"/>
</dbReference>
<dbReference type="InterPro" id="IPR050896">
    <property type="entry name" value="Mito_lipid_metab_GTPase"/>
</dbReference>
<dbReference type="Pfam" id="PF21516">
    <property type="entry name" value="YqeH-like_C"/>
    <property type="match status" value="1"/>
</dbReference>
<name>A0ABV5ACN1_9BACL</name>
<proteinExistence type="predicted"/>
<comment type="caution">
    <text evidence="3">The sequence shown here is derived from an EMBL/GenBank/DDBJ whole genome shotgun (WGS) entry which is preliminary data.</text>
</comment>
<evidence type="ECO:0000259" key="1">
    <source>
        <dbReference type="Pfam" id="PF01926"/>
    </source>
</evidence>
<dbReference type="Pfam" id="PF01926">
    <property type="entry name" value="MMR_HSR1"/>
    <property type="match status" value="1"/>
</dbReference>
<dbReference type="InterPro" id="IPR048422">
    <property type="entry name" value="NOA1/YqeH-like_C"/>
</dbReference>
<accession>A0ABV5ACN1</accession>
<keyword evidence="4" id="KW-1185">Reference proteome</keyword>
<evidence type="ECO:0000313" key="4">
    <source>
        <dbReference type="Proteomes" id="UP001579974"/>
    </source>
</evidence>
<dbReference type="CDD" id="cd01855">
    <property type="entry name" value="YqeH"/>
    <property type="match status" value="1"/>
</dbReference>
<protein>
    <submittedName>
        <fullName evidence="3">Ribosome biogenesis GTPase YqeH</fullName>
    </submittedName>
</protein>
<gene>
    <name evidence="3" type="primary">yqeH</name>
    <name evidence="3" type="ORF">KKP3000_003387</name>
</gene>
<dbReference type="InterPro" id="IPR006073">
    <property type="entry name" value="GTP-bd"/>
</dbReference>
<feature type="domain" description="G" evidence="1">
    <location>
        <begin position="165"/>
        <end position="227"/>
    </location>
</feature>
<dbReference type="NCBIfam" id="TIGR03597">
    <property type="entry name" value="GTPase_YqeH"/>
    <property type="match status" value="1"/>
</dbReference>
<dbReference type="Proteomes" id="UP001579974">
    <property type="component" value="Unassembled WGS sequence"/>
</dbReference>
<dbReference type="InterPro" id="IPR027417">
    <property type="entry name" value="P-loop_NTPase"/>
</dbReference>
<dbReference type="SUPFAM" id="SSF52540">
    <property type="entry name" value="P-loop containing nucleoside triphosphate hydrolases"/>
    <property type="match status" value="1"/>
</dbReference>
<reference evidence="3 4" key="1">
    <citation type="journal article" date="2024" name="Int. J. Mol. Sci.">
        <title>Exploration of Alicyclobacillus spp. Genome in Search of Antibiotic Resistance.</title>
        <authorList>
            <person name="Bucka-Kolendo J."/>
            <person name="Kiousi D.E."/>
            <person name="Dekowska A."/>
            <person name="Mikolajczuk-Szczyrba A."/>
            <person name="Karadedos D.M."/>
            <person name="Michael P."/>
            <person name="Galanis A."/>
            <person name="Sokolowska B."/>
        </authorList>
    </citation>
    <scope>NUCLEOTIDE SEQUENCE [LARGE SCALE GENOMIC DNA]</scope>
    <source>
        <strain evidence="3 4">KKP 3000</strain>
    </source>
</reference>
<dbReference type="PANTHER" id="PTHR46434">
    <property type="entry name" value="GENETIC INTERACTOR OF PROHIBITINS 3, MITOCHONDRIAL"/>
    <property type="match status" value="1"/>
</dbReference>
<evidence type="ECO:0000313" key="3">
    <source>
        <dbReference type="EMBL" id="MFB5189995.1"/>
    </source>
</evidence>
<dbReference type="PANTHER" id="PTHR46434:SF1">
    <property type="entry name" value="GENETIC INTERACTOR OF PROHIBITINS 3, MITOCHONDRIAL"/>
    <property type="match status" value="1"/>
</dbReference>
<evidence type="ECO:0000259" key="2">
    <source>
        <dbReference type="Pfam" id="PF21516"/>
    </source>
</evidence>
<dbReference type="RefSeq" id="WP_275476212.1">
    <property type="nucleotide sequence ID" value="NZ_CP162940.1"/>
</dbReference>
<feature type="domain" description="NOA1/YqeH-like C-terminal" evidence="2">
    <location>
        <begin position="277"/>
        <end position="382"/>
    </location>
</feature>